<gene>
    <name evidence="2" type="ORF">H9928_07800</name>
</gene>
<feature type="domain" description="F5/8 type C" evidence="1">
    <location>
        <begin position="126"/>
        <end position="283"/>
    </location>
</feature>
<dbReference type="Gene3D" id="2.60.120.260">
    <property type="entry name" value="Galactose-binding domain-like"/>
    <property type="match status" value="1"/>
</dbReference>
<accession>A0A948X2L5</accession>
<dbReference type="Pfam" id="PF00754">
    <property type="entry name" value="F5_F8_type_C"/>
    <property type="match status" value="1"/>
</dbReference>
<dbReference type="PROSITE" id="PS51257">
    <property type="entry name" value="PROKAR_LIPOPROTEIN"/>
    <property type="match status" value="1"/>
</dbReference>
<proteinExistence type="predicted"/>
<dbReference type="EMBL" id="JAHLFJ010000075">
    <property type="protein sequence ID" value="MBU3856440.1"/>
    <property type="molecule type" value="Genomic_DNA"/>
</dbReference>
<evidence type="ECO:0000313" key="3">
    <source>
        <dbReference type="Proteomes" id="UP000784286"/>
    </source>
</evidence>
<reference evidence="2" key="2">
    <citation type="submission" date="2021-04" db="EMBL/GenBank/DDBJ databases">
        <authorList>
            <person name="Gilroy R."/>
        </authorList>
    </citation>
    <scope>NUCLEOTIDE SEQUENCE</scope>
    <source>
        <strain evidence="2">8470</strain>
    </source>
</reference>
<dbReference type="PROSITE" id="PS50022">
    <property type="entry name" value="FA58C_3"/>
    <property type="match status" value="1"/>
</dbReference>
<reference evidence="2" key="1">
    <citation type="journal article" date="2021" name="PeerJ">
        <title>Extensive microbial diversity within the chicken gut microbiome revealed by metagenomics and culture.</title>
        <authorList>
            <person name="Gilroy R."/>
            <person name="Ravi A."/>
            <person name="Getino M."/>
            <person name="Pursley I."/>
            <person name="Horton D.L."/>
            <person name="Alikhan N.F."/>
            <person name="Baker D."/>
            <person name="Gharbi K."/>
            <person name="Hall N."/>
            <person name="Watson M."/>
            <person name="Adriaenssens E.M."/>
            <person name="Foster-Nyarko E."/>
            <person name="Jarju S."/>
            <person name="Secka A."/>
            <person name="Antonio M."/>
            <person name="Oren A."/>
            <person name="Chaudhuri R.R."/>
            <person name="La Ragione R."/>
            <person name="Hildebrand F."/>
            <person name="Pallen M.J."/>
        </authorList>
    </citation>
    <scope>NUCLEOTIDE SEQUENCE</scope>
    <source>
        <strain evidence="2">8470</strain>
    </source>
</reference>
<dbReference type="InterPro" id="IPR000421">
    <property type="entry name" value="FA58C"/>
</dbReference>
<protein>
    <submittedName>
        <fullName evidence="2">Discoidin domain-containing protein</fullName>
    </submittedName>
</protein>
<evidence type="ECO:0000313" key="2">
    <source>
        <dbReference type="EMBL" id="MBU3856440.1"/>
    </source>
</evidence>
<evidence type="ECO:0000259" key="1">
    <source>
        <dbReference type="PROSITE" id="PS50022"/>
    </source>
</evidence>
<comment type="caution">
    <text evidence="2">The sequence shown here is derived from an EMBL/GenBank/DDBJ whole genome shotgun (WGS) entry which is preliminary data.</text>
</comment>
<organism evidence="2 3">
    <name type="scientific">Candidatus Phocaeicola excrementipullorum</name>
    <dbReference type="NCBI Taxonomy" id="2838731"/>
    <lineage>
        <taxon>Bacteria</taxon>
        <taxon>Pseudomonadati</taxon>
        <taxon>Bacteroidota</taxon>
        <taxon>Bacteroidia</taxon>
        <taxon>Bacteroidales</taxon>
        <taxon>Bacteroidaceae</taxon>
        <taxon>Phocaeicola</taxon>
    </lineage>
</organism>
<dbReference type="InterPro" id="IPR008979">
    <property type="entry name" value="Galactose-bd-like_sf"/>
</dbReference>
<name>A0A948X2L5_9BACT</name>
<dbReference type="Proteomes" id="UP000784286">
    <property type="component" value="Unassembled WGS sequence"/>
</dbReference>
<dbReference type="SUPFAM" id="SSF49785">
    <property type="entry name" value="Galactose-binding domain-like"/>
    <property type="match status" value="1"/>
</dbReference>
<sequence length="296" mass="33277">MKLKYMIAAFALACFGTGCDDKLETFEVQGYTGTPAPIETSAITSEALPGQIKLKWTKPSEDAYAYLKIWYTDPLLDETVYKISSLETDSMLIDDTRARFGEYEFFFQTFNANNEGSEVTSFKAVSGKAPIVITEKARTEVKLDASQLYTDAPELTEGPIENLVNGNTNDFFHGNWHNPDPLPHYIQVNFNEEHQVFAVEWWNRASGGSGEGFPTVVELQISNDGSEWETVTTLSGFASTWGSHIVSDYVDAGKPFTHLRYYVTAVTNNAGYFHMAEFKFYDVELEVYDPETVELD</sequence>
<dbReference type="AlphaFoldDB" id="A0A948X2L5"/>